<dbReference type="Gene3D" id="3.30.559.10">
    <property type="entry name" value="Chloramphenicol acetyltransferase-like domain"/>
    <property type="match status" value="2"/>
</dbReference>
<accession>A0A921RQC0</accession>
<dbReference type="GO" id="GO:0016747">
    <property type="term" value="F:acyltransferase activity, transferring groups other than amino-acyl groups"/>
    <property type="evidence" value="ECO:0007669"/>
    <property type="project" value="UniProtKB-ARBA"/>
</dbReference>
<dbReference type="EMBL" id="CM027681">
    <property type="protein sequence ID" value="KAG0543375.1"/>
    <property type="molecule type" value="Genomic_DNA"/>
</dbReference>
<reference evidence="4" key="1">
    <citation type="journal article" date="2019" name="BMC Genomics">
        <title>A new reference genome for Sorghum bicolor reveals high levels of sequence similarity between sweet and grain genotypes: implications for the genetics of sugar metabolism.</title>
        <authorList>
            <person name="Cooper E.A."/>
            <person name="Brenton Z.W."/>
            <person name="Flinn B.S."/>
            <person name="Jenkins J."/>
            <person name="Shu S."/>
            <person name="Flowers D."/>
            <person name="Luo F."/>
            <person name="Wang Y."/>
            <person name="Xia P."/>
            <person name="Barry K."/>
            <person name="Daum C."/>
            <person name="Lipzen A."/>
            <person name="Yoshinaga Y."/>
            <person name="Schmutz J."/>
            <person name="Saski C."/>
            <person name="Vermerris W."/>
            <person name="Kresovich S."/>
        </authorList>
    </citation>
    <scope>NUCLEOTIDE SEQUENCE</scope>
</reference>
<proteinExistence type="inferred from homology"/>
<dbReference type="KEGG" id="sbi:8054592"/>
<dbReference type="PANTHER" id="PTHR31642:SF16">
    <property type="entry name" value="OS08G0543400 PROTEIN"/>
    <property type="match status" value="1"/>
</dbReference>
<sequence length="435" mass="46995">MESDDKVEVLESCFVAPREATPTKGLRLSPFDLALANRGHTPLVYVYRSGAAFFDVVRLKSAMAKALVAFYPLAGRLGAGDDGRVQIYCNGEGPLFVVARSFVTANSINFSKPSPELRRMFVPRIEPPSLILAVQVTFLKCGAVALGVAVHHAAVDAMSLFHFMQTWSAITRDDGDGAAVELELPCHDRTLLRARSPPSVHPSALSVLCPRVVFSETSEPTATEAFTISADELATLKRLCGGASTFCSVSALVWRCRCASIARRLPPDAEARLSFPANVRRHVTPPLPDRYFGNALVWLGATAAARDVASEPLASVAERVGGAVARMDDELVRSAVDYLELADEVDSRPLRGSMPETELRVISWLGMPAYEADFGGGSPQVMSRAESVRGGFVYVMNDGRPADSSGVRVVMCTKAADMKEFERLLYANIAKPSKL</sequence>
<evidence type="ECO:0000256" key="2">
    <source>
        <dbReference type="ARBA" id="ARBA00022679"/>
    </source>
</evidence>
<dbReference type="Proteomes" id="UP000807115">
    <property type="component" value="Chromosome 2"/>
</dbReference>
<evidence type="ECO:0000313" key="5">
    <source>
        <dbReference type="Proteomes" id="UP000807115"/>
    </source>
</evidence>
<dbReference type="Gramene" id="EER96600">
    <property type="protein sequence ID" value="EER96600"/>
    <property type="gene ID" value="SORBI_3002G175600"/>
</dbReference>
<dbReference type="SUPFAM" id="SSF52777">
    <property type="entry name" value="CoA-dependent acyltransferases"/>
    <property type="match status" value="1"/>
</dbReference>
<organism evidence="4 5">
    <name type="scientific">Sorghum bicolor</name>
    <name type="common">Sorghum</name>
    <name type="synonym">Sorghum vulgare</name>
    <dbReference type="NCBI Taxonomy" id="4558"/>
    <lineage>
        <taxon>Eukaryota</taxon>
        <taxon>Viridiplantae</taxon>
        <taxon>Streptophyta</taxon>
        <taxon>Embryophyta</taxon>
        <taxon>Tracheophyta</taxon>
        <taxon>Spermatophyta</taxon>
        <taxon>Magnoliopsida</taxon>
        <taxon>Liliopsida</taxon>
        <taxon>Poales</taxon>
        <taxon>Poaceae</taxon>
        <taxon>PACMAD clade</taxon>
        <taxon>Panicoideae</taxon>
        <taxon>Andropogonodae</taxon>
        <taxon>Andropogoneae</taxon>
        <taxon>Sorghinae</taxon>
        <taxon>Sorghum</taxon>
    </lineage>
</organism>
<comment type="caution">
    <text evidence="4">The sequence shown here is derived from an EMBL/GenBank/DDBJ whole genome shotgun (WGS) entry which is preliminary data.</text>
</comment>
<evidence type="ECO:0000313" key="4">
    <source>
        <dbReference type="EMBL" id="KAG0543375.1"/>
    </source>
</evidence>
<dbReference type="InterPro" id="IPR050317">
    <property type="entry name" value="Plant_Fungal_Acyltransferase"/>
</dbReference>
<protein>
    <submittedName>
        <fullName evidence="4">Uncharacterized protein</fullName>
    </submittedName>
</protein>
<dbReference type="PANTHER" id="PTHR31642">
    <property type="entry name" value="TRICHOTHECENE 3-O-ACETYLTRANSFERASE"/>
    <property type="match status" value="1"/>
</dbReference>
<evidence type="ECO:0000256" key="3">
    <source>
        <dbReference type="ARBA" id="ARBA00023315"/>
    </source>
</evidence>
<name>A0A921RQC0_SORBI</name>
<comment type="similarity">
    <text evidence="1">Belongs to the plant acyltransferase family.</text>
</comment>
<reference evidence="4" key="2">
    <citation type="submission" date="2020-10" db="EMBL/GenBank/DDBJ databases">
        <authorList>
            <person name="Cooper E.A."/>
            <person name="Brenton Z.W."/>
            <person name="Flinn B.S."/>
            <person name="Jenkins J."/>
            <person name="Shu S."/>
            <person name="Flowers D."/>
            <person name="Luo F."/>
            <person name="Wang Y."/>
            <person name="Xia P."/>
            <person name="Barry K."/>
            <person name="Daum C."/>
            <person name="Lipzen A."/>
            <person name="Yoshinaga Y."/>
            <person name="Schmutz J."/>
            <person name="Saski C."/>
            <person name="Vermerris W."/>
            <person name="Kresovich S."/>
        </authorList>
    </citation>
    <scope>NUCLEOTIDE SEQUENCE</scope>
</reference>
<evidence type="ECO:0000256" key="1">
    <source>
        <dbReference type="ARBA" id="ARBA00009861"/>
    </source>
</evidence>
<dbReference type="InterPro" id="IPR023213">
    <property type="entry name" value="CAT-like_dom_sf"/>
</dbReference>
<dbReference type="Pfam" id="PF02458">
    <property type="entry name" value="Transferase"/>
    <property type="match status" value="1"/>
</dbReference>
<dbReference type="OrthoDB" id="610638at2759"/>
<keyword evidence="3" id="KW-0012">Acyltransferase</keyword>
<keyword evidence="2" id="KW-0808">Transferase</keyword>
<dbReference type="AlphaFoldDB" id="A0A921RQC0"/>
<gene>
    <name evidence="4" type="ORF">BDA96_02G185200</name>
</gene>
<dbReference type="OMA" id="AEINCAG"/>